<dbReference type="InterPro" id="IPR056818">
    <property type="entry name" value="GlmU/GlgC-like_hexapep"/>
</dbReference>
<dbReference type="Pfam" id="PF24894">
    <property type="entry name" value="Hexapep_GlmU"/>
    <property type="match status" value="1"/>
</dbReference>
<keyword evidence="2 9" id="KW-0808">Transferase</keyword>
<keyword evidence="6" id="KW-0320">Glycogen biosynthesis</keyword>
<keyword evidence="4" id="KW-0547">Nucleotide-binding</keyword>
<proteinExistence type="inferred from homology"/>
<dbReference type="CDD" id="cd02508">
    <property type="entry name" value="ADP_Glucose_PP"/>
    <property type="match status" value="1"/>
</dbReference>
<dbReference type="NCBIfam" id="TIGR02091">
    <property type="entry name" value="glgC"/>
    <property type="match status" value="1"/>
</dbReference>
<dbReference type="Gene3D" id="3.90.550.10">
    <property type="entry name" value="Spore Coat Polysaccharide Biosynthesis Protein SpsA, Chain A"/>
    <property type="match status" value="1"/>
</dbReference>
<evidence type="ECO:0000256" key="3">
    <source>
        <dbReference type="ARBA" id="ARBA00022695"/>
    </source>
</evidence>
<dbReference type="SUPFAM" id="SSF51161">
    <property type="entry name" value="Trimeric LpxA-like enzymes"/>
    <property type="match status" value="1"/>
</dbReference>
<protein>
    <submittedName>
        <fullName evidence="9">Glucose-1-phosphate adenylyltransferase</fullName>
        <ecNumber evidence="9">2.7.7.27</ecNumber>
    </submittedName>
</protein>
<keyword evidence="5" id="KW-0067">ATP-binding</keyword>
<evidence type="ECO:0000256" key="2">
    <source>
        <dbReference type="ARBA" id="ARBA00022679"/>
    </source>
</evidence>
<organism evidence="9">
    <name type="scientific">hydrothermal vent metagenome</name>
    <dbReference type="NCBI Taxonomy" id="652676"/>
    <lineage>
        <taxon>unclassified sequences</taxon>
        <taxon>metagenomes</taxon>
        <taxon>ecological metagenomes</taxon>
    </lineage>
</organism>
<dbReference type="EC" id="2.7.7.27" evidence="9"/>
<evidence type="ECO:0000256" key="6">
    <source>
        <dbReference type="ARBA" id="ARBA00023056"/>
    </source>
</evidence>
<dbReference type="EMBL" id="UOGJ01000044">
    <property type="protein sequence ID" value="VAX35313.1"/>
    <property type="molecule type" value="Genomic_DNA"/>
</dbReference>
<reference evidence="9" key="1">
    <citation type="submission" date="2018-06" db="EMBL/GenBank/DDBJ databases">
        <authorList>
            <person name="Zhirakovskaya E."/>
        </authorList>
    </citation>
    <scope>NUCLEOTIDE SEQUENCE</scope>
</reference>
<accession>A0A3B1DEP5</accession>
<dbReference type="AlphaFoldDB" id="A0A3B1DEP5"/>
<dbReference type="GO" id="GO:0008878">
    <property type="term" value="F:glucose-1-phosphate adenylyltransferase activity"/>
    <property type="evidence" value="ECO:0007669"/>
    <property type="project" value="UniProtKB-EC"/>
</dbReference>
<dbReference type="SUPFAM" id="SSF53448">
    <property type="entry name" value="Nucleotide-diphospho-sugar transferases"/>
    <property type="match status" value="1"/>
</dbReference>
<dbReference type="InterPro" id="IPR005836">
    <property type="entry name" value="ADP_Glu_pyroP_CS"/>
</dbReference>
<comment type="similarity">
    <text evidence="1">Belongs to the bacterial/plant glucose-1-phosphate adenylyltransferase family.</text>
</comment>
<name>A0A3B1DEP5_9ZZZZ</name>
<dbReference type="NCBIfam" id="NF001947">
    <property type="entry name" value="PRK00725.1"/>
    <property type="match status" value="1"/>
</dbReference>
<dbReference type="HAMAP" id="MF_00624">
    <property type="entry name" value="GlgC"/>
    <property type="match status" value="1"/>
</dbReference>
<dbReference type="GO" id="GO:0005978">
    <property type="term" value="P:glycogen biosynthetic process"/>
    <property type="evidence" value="ECO:0007669"/>
    <property type="project" value="UniProtKB-KW"/>
</dbReference>
<dbReference type="PROSITE" id="PS00809">
    <property type="entry name" value="ADP_GLC_PYROPHOSPH_2"/>
    <property type="match status" value="1"/>
</dbReference>
<dbReference type="InterPro" id="IPR005835">
    <property type="entry name" value="NTP_transferase_dom"/>
</dbReference>
<dbReference type="PANTHER" id="PTHR43523:SF2">
    <property type="entry name" value="GLUCOSE-1-PHOSPHATE ADENYLYLTRANSFERASE"/>
    <property type="match status" value="1"/>
</dbReference>
<evidence type="ECO:0000256" key="4">
    <source>
        <dbReference type="ARBA" id="ARBA00022741"/>
    </source>
</evidence>
<dbReference type="InterPro" id="IPR023049">
    <property type="entry name" value="GlgC_bac"/>
</dbReference>
<evidence type="ECO:0000256" key="5">
    <source>
        <dbReference type="ARBA" id="ARBA00022840"/>
    </source>
</evidence>
<dbReference type="Gene3D" id="2.160.10.10">
    <property type="entry name" value="Hexapeptide repeat proteins"/>
    <property type="match status" value="1"/>
</dbReference>
<dbReference type="InterPro" id="IPR011004">
    <property type="entry name" value="Trimer_LpxA-like_sf"/>
</dbReference>
<dbReference type="CDD" id="cd04651">
    <property type="entry name" value="LbH_G1P_AT_C"/>
    <property type="match status" value="1"/>
</dbReference>
<evidence type="ECO:0000313" key="9">
    <source>
        <dbReference type="EMBL" id="VAX35313.1"/>
    </source>
</evidence>
<sequence length="400" mass="45044">MRDILTFILAGGRGERLDPLTRDRAKPAVPFGGIYRIVDFTLSNCINSGLRKIYVLTQYKSFSLQKHLLAGWDVVSNQLGEFIDIIPAQQRINADWYKGTADAIYQNIYAIDDCDPQQILILAGDHIYKMDYQQMLKFHNEKDADVTVACVTMPKKTSTDFGVIEVDEDHHVRGFQEKPKNPKTIPGSPREIFASMGIYLFKKESLRNELELDAKSISDHDFGKNIIPRMVRNEKKVYVYNFVDEHGKSRYWRDIGTRDAYYQANMDLLKENPDLDLSDRTWPVRTYHEQYPPVKMFTTSSGPGSVVDSMISGGCVIEGGAVENSVLSPNVKINNGVEVKNSVLMEGVIVGANSKIQNAIIDKEVVIPPETHIGYNSDSDKKIFVLTSSGIVIVPKRTSI</sequence>
<feature type="domain" description="Nucleotidyl transferase" evidence="7">
    <location>
        <begin position="7"/>
        <end position="270"/>
    </location>
</feature>
<evidence type="ECO:0000256" key="1">
    <source>
        <dbReference type="ARBA" id="ARBA00010443"/>
    </source>
</evidence>
<dbReference type="PANTHER" id="PTHR43523">
    <property type="entry name" value="GLUCOSE-1-PHOSPHATE ADENYLYLTRANSFERASE-RELATED"/>
    <property type="match status" value="1"/>
</dbReference>
<dbReference type="InterPro" id="IPR029044">
    <property type="entry name" value="Nucleotide-diphossugar_trans"/>
</dbReference>
<feature type="domain" description="Glucose-1-phosphate adenylyltransferase/Bifunctional protein GlmU-like C-terminal hexapeptide" evidence="8">
    <location>
        <begin position="292"/>
        <end position="394"/>
    </location>
</feature>
<dbReference type="NCBIfam" id="NF002023">
    <property type="entry name" value="PRK00844.1"/>
    <property type="match status" value="1"/>
</dbReference>
<dbReference type="InterPro" id="IPR011831">
    <property type="entry name" value="ADP-Glc_PPase"/>
</dbReference>
<evidence type="ECO:0000259" key="7">
    <source>
        <dbReference type="Pfam" id="PF00483"/>
    </source>
</evidence>
<keyword evidence="3 9" id="KW-0548">Nucleotidyltransferase</keyword>
<gene>
    <name evidence="9" type="ORF">MNBD_UNCLBAC01-971</name>
</gene>
<dbReference type="GO" id="GO:0005524">
    <property type="term" value="F:ATP binding"/>
    <property type="evidence" value="ECO:0007669"/>
    <property type="project" value="UniProtKB-KW"/>
</dbReference>
<dbReference type="Pfam" id="PF00483">
    <property type="entry name" value="NTP_transferase"/>
    <property type="match status" value="1"/>
</dbReference>
<evidence type="ECO:0000259" key="8">
    <source>
        <dbReference type="Pfam" id="PF24894"/>
    </source>
</evidence>